<evidence type="ECO:0000256" key="3">
    <source>
        <dbReference type="ARBA" id="ARBA00023163"/>
    </source>
</evidence>
<dbReference type="InterPro" id="IPR009057">
    <property type="entry name" value="Homeodomain-like_sf"/>
</dbReference>
<dbReference type="PANTHER" id="PTHR30055">
    <property type="entry name" value="HTH-TYPE TRANSCRIPTIONAL REGULATOR RUTR"/>
    <property type="match status" value="1"/>
</dbReference>
<gene>
    <name evidence="6" type="ORF">E3T39_04045</name>
</gene>
<evidence type="ECO:0000259" key="5">
    <source>
        <dbReference type="PROSITE" id="PS50977"/>
    </source>
</evidence>
<dbReference type="GO" id="GO:0000976">
    <property type="term" value="F:transcription cis-regulatory region binding"/>
    <property type="evidence" value="ECO:0007669"/>
    <property type="project" value="TreeGrafter"/>
</dbReference>
<dbReference type="RefSeq" id="WP_134513443.1">
    <property type="nucleotide sequence ID" value="NZ_SOHJ01000003.1"/>
</dbReference>
<dbReference type="PRINTS" id="PR00455">
    <property type="entry name" value="HTHTETR"/>
</dbReference>
<keyword evidence="2 4" id="KW-0238">DNA-binding</keyword>
<dbReference type="SUPFAM" id="SSF46689">
    <property type="entry name" value="Homeodomain-like"/>
    <property type="match status" value="1"/>
</dbReference>
<dbReference type="Pfam" id="PF17932">
    <property type="entry name" value="TetR_C_24"/>
    <property type="match status" value="1"/>
</dbReference>
<sequence>MASQYGKRRAAALDDGGTEYLQRRREISQAAGRVFKDKGLQATNVNDVAREAGIDRATLYYYFGSKEEIFEEVVSAAVEANTLRIEEVQSGAQSAPEKIRTVIVSLMTSYADNYPFLYVFIQENLSQIGDKHLEWSRQMRQLNRRYEVAIVGIIRDGMSDGTLNAAGDPKIIAYGLLGMLGWTNRWFNPHESGQTAEQIGNTFADVFLGGITQVQT</sequence>
<protein>
    <submittedName>
        <fullName evidence="6">TetR/AcrR family transcriptional regulator</fullName>
    </submittedName>
</protein>
<evidence type="ECO:0000313" key="7">
    <source>
        <dbReference type="Proteomes" id="UP000298170"/>
    </source>
</evidence>
<keyword evidence="3" id="KW-0804">Transcription</keyword>
<accession>A0A4R9AHP1</accession>
<evidence type="ECO:0000256" key="2">
    <source>
        <dbReference type="ARBA" id="ARBA00023125"/>
    </source>
</evidence>
<dbReference type="OrthoDB" id="8701707at2"/>
<dbReference type="PROSITE" id="PS50977">
    <property type="entry name" value="HTH_TETR_2"/>
    <property type="match status" value="1"/>
</dbReference>
<dbReference type="EMBL" id="SOHJ01000003">
    <property type="protein sequence ID" value="TFD62176.1"/>
    <property type="molecule type" value="Genomic_DNA"/>
</dbReference>
<dbReference type="PANTHER" id="PTHR30055:SF240">
    <property type="entry name" value="HTH-TYPE TRANSCRIPTIONAL REGULATOR ACRR"/>
    <property type="match status" value="1"/>
</dbReference>
<dbReference type="AlphaFoldDB" id="A0A4R9AHP1"/>
<dbReference type="Gene3D" id="1.10.10.60">
    <property type="entry name" value="Homeodomain-like"/>
    <property type="match status" value="1"/>
</dbReference>
<dbReference type="Proteomes" id="UP000298170">
    <property type="component" value="Unassembled WGS sequence"/>
</dbReference>
<reference evidence="6 7" key="1">
    <citation type="submission" date="2019-03" db="EMBL/GenBank/DDBJ databases">
        <title>Genomics of glacier-inhabiting Cryobacterium strains.</title>
        <authorList>
            <person name="Liu Q."/>
            <person name="Xin Y.-H."/>
        </authorList>
    </citation>
    <scope>NUCLEOTIDE SEQUENCE [LARGE SCALE GENOMIC DNA]</scope>
    <source>
        <strain evidence="6 7">Sr39</strain>
    </source>
</reference>
<evidence type="ECO:0000256" key="4">
    <source>
        <dbReference type="PROSITE-ProRule" id="PRU00335"/>
    </source>
</evidence>
<dbReference type="InterPro" id="IPR036271">
    <property type="entry name" value="Tet_transcr_reg_TetR-rel_C_sf"/>
</dbReference>
<dbReference type="Gene3D" id="1.10.357.10">
    <property type="entry name" value="Tetracycline Repressor, domain 2"/>
    <property type="match status" value="1"/>
</dbReference>
<dbReference type="GO" id="GO:0003700">
    <property type="term" value="F:DNA-binding transcription factor activity"/>
    <property type="evidence" value="ECO:0007669"/>
    <property type="project" value="TreeGrafter"/>
</dbReference>
<dbReference type="InterPro" id="IPR050109">
    <property type="entry name" value="HTH-type_TetR-like_transc_reg"/>
</dbReference>
<dbReference type="SUPFAM" id="SSF48498">
    <property type="entry name" value="Tetracyclin repressor-like, C-terminal domain"/>
    <property type="match status" value="1"/>
</dbReference>
<organism evidence="6 7">
    <name type="scientific">Cryobacterium suzukii</name>
    <dbReference type="NCBI Taxonomy" id="1259198"/>
    <lineage>
        <taxon>Bacteria</taxon>
        <taxon>Bacillati</taxon>
        <taxon>Actinomycetota</taxon>
        <taxon>Actinomycetes</taxon>
        <taxon>Micrococcales</taxon>
        <taxon>Microbacteriaceae</taxon>
        <taxon>Cryobacterium</taxon>
    </lineage>
</organism>
<dbReference type="InterPro" id="IPR001647">
    <property type="entry name" value="HTH_TetR"/>
</dbReference>
<keyword evidence="1" id="KW-0805">Transcription regulation</keyword>
<dbReference type="Pfam" id="PF00440">
    <property type="entry name" value="TetR_N"/>
    <property type="match status" value="1"/>
</dbReference>
<evidence type="ECO:0000256" key="1">
    <source>
        <dbReference type="ARBA" id="ARBA00023015"/>
    </source>
</evidence>
<feature type="DNA-binding region" description="H-T-H motif" evidence="4">
    <location>
        <begin position="44"/>
        <end position="63"/>
    </location>
</feature>
<proteinExistence type="predicted"/>
<name>A0A4R9AHP1_9MICO</name>
<comment type="caution">
    <text evidence="6">The sequence shown here is derived from an EMBL/GenBank/DDBJ whole genome shotgun (WGS) entry which is preliminary data.</text>
</comment>
<feature type="domain" description="HTH tetR-type" evidence="5">
    <location>
        <begin position="21"/>
        <end position="81"/>
    </location>
</feature>
<dbReference type="InterPro" id="IPR041490">
    <property type="entry name" value="KstR2_TetR_C"/>
</dbReference>
<keyword evidence="7" id="KW-1185">Reference proteome</keyword>
<evidence type="ECO:0000313" key="6">
    <source>
        <dbReference type="EMBL" id="TFD62176.1"/>
    </source>
</evidence>